<evidence type="ECO:0000259" key="1">
    <source>
        <dbReference type="Pfam" id="PF00149"/>
    </source>
</evidence>
<dbReference type="EMBL" id="CAFBLX010000300">
    <property type="protein sequence ID" value="CAB4914189.1"/>
    <property type="molecule type" value="Genomic_DNA"/>
</dbReference>
<dbReference type="PANTHER" id="PTHR43143:SF5">
    <property type="entry name" value="SECRETED PROTEIN"/>
    <property type="match status" value="1"/>
</dbReference>
<dbReference type="InterPro" id="IPR051918">
    <property type="entry name" value="STPP_CPPED1"/>
</dbReference>
<dbReference type="GO" id="GO:0016787">
    <property type="term" value="F:hydrolase activity"/>
    <property type="evidence" value="ECO:0007669"/>
    <property type="project" value="InterPro"/>
</dbReference>
<protein>
    <submittedName>
        <fullName evidence="2">Unannotated protein</fullName>
    </submittedName>
</protein>
<feature type="domain" description="Calcineurin-like phosphoesterase" evidence="1">
    <location>
        <begin position="224"/>
        <end position="444"/>
    </location>
</feature>
<name>A0A6J7HEP8_9ZZZZ</name>
<dbReference type="SUPFAM" id="SSF56300">
    <property type="entry name" value="Metallo-dependent phosphatases"/>
    <property type="match status" value="1"/>
</dbReference>
<proteinExistence type="predicted"/>
<dbReference type="PANTHER" id="PTHR43143">
    <property type="entry name" value="METALLOPHOSPHOESTERASE, CALCINEURIN SUPERFAMILY"/>
    <property type="match status" value="1"/>
</dbReference>
<reference evidence="2" key="1">
    <citation type="submission" date="2020-05" db="EMBL/GenBank/DDBJ databases">
        <authorList>
            <person name="Chiriac C."/>
            <person name="Salcher M."/>
            <person name="Ghai R."/>
            <person name="Kavagutti S V."/>
        </authorList>
    </citation>
    <scope>NUCLEOTIDE SEQUENCE</scope>
</reference>
<sequence>MLRGHEPTVAGQPCGFRGSGAGIGNLDGMKRPSAFGSLALTCVLLALTGADAAAERRDQPTPRQAAAVPGIGLTTVPAAITTSMVAGVADAPNPPTHEVGVESSTTEMRTSGWDEYPYLRYTATFAPGTDTATLTWSGRSVNTNDLALHVWDQSGNTWGPAIATADPVAPGGQVELSAEISTERGTVEVLVIDNPRADRSFAETNARPDSSFADPSTYDFALQHITDTQYIARDDPGVYSEMTQWTADNADELKIDYSMHTGDLIQSWISPGRPDTQARTEFEAASESMQILEDAGIAHGVLPGNHDNIWNVAGKLVPGEHEKNHALYNEYFGPQRYRDQPYWGGSFTDEDNSAHYDLVDIAGAKFLMLYIGYNPPEKVMQWAERVLDENPDRNVVIGTHYYLDELGEKKLMGFGDIGSSSGQQIWNRLVVPHETVFLVLSGHVDGQVAVVDEHVGETDRSVVQLLADYQYFEVDGERSTGFQRLLQFDIDSGSMAVTTHSPALDAFDVESYDIKNRYGPEDGEFVTDFTLRADVPRAVIAD</sequence>
<accession>A0A6J7HEP8</accession>
<organism evidence="2">
    <name type="scientific">freshwater metagenome</name>
    <dbReference type="NCBI Taxonomy" id="449393"/>
    <lineage>
        <taxon>unclassified sequences</taxon>
        <taxon>metagenomes</taxon>
        <taxon>ecological metagenomes</taxon>
    </lineage>
</organism>
<dbReference type="InterPro" id="IPR004843">
    <property type="entry name" value="Calcineurin-like_PHP"/>
</dbReference>
<dbReference type="Pfam" id="PF00149">
    <property type="entry name" value="Metallophos"/>
    <property type="match status" value="1"/>
</dbReference>
<dbReference type="AlphaFoldDB" id="A0A6J7HEP8"/>
<dbReference type="Gene3D" id="3.60.21.10">
    <property type="match status" value="1"/>
</dbReference>
<gene>
    <name evidence="2" type="ORF">UFOPK3472_03225</name>
</gene>
<evidence type="ECO:0000313" key="2">
    <source>
        <dbReference type="EMBL" id="CAB4914189.1"/>
    </source>
</evidence>
<dbReference type="InterPro" id="IPR029052">
    <property type="entry name" value="Metallo-depent_PP-like"/>
</dbReference>